<dbReference type="EMBL" id="FQTU01000014">
    <property type="protein sequence ID" value="SHF10197.1"/>
    <property type="molecule type" value="Genomic_DNA"/>
</dbReference>
<gene>
    <name evidence="9" type="ORF">SAMN02746064_01889</name>
</gene>
<keyword evidence="4 7" id="KW-0812">Transmembrane</keyword>
<evidence type="ECO:0000256" key="4">
    <source>
        <dbReference type="ARBA" id="ARBA00022692"/>
    </source>
</evidence>
<accession>A0A1M4YXB9</accession>
<evidence type="ECO:0000313" key="10">
    <source>
        <dbReference type="Proteomes" id="UP000184251"/>
    </source>
</evidence>
<dbReference type="OrthoDB" id="9796361at2"/>
<reference evidence="9 10" key="1">
    <citation type="submission" date="2016-11" db="EMBL/GenBank/DDBJ databases">
        <authorList>
            <person name="Jaros S."/>
            <person name="Januszkiewicz K."/>
            <person name="Wedrychowicz H."/>
        </authorList>
    </citation>
    <scope>NUCLEOTIDE SEQUENCE [LARGE SCALE GENOMIC DNA]</scope>
    <source>
        <strain evidence="9 10">DSM 14828</strain>
    </source>
</reference>
<evidence type="ECO:0000259" key="8">
    <source>
        <dbReference type="PROSITE" id="PS50928"/>
    </source>
</evidence>
<dbReference type="Pfam" id="PF00528">
    <property type="entry name" value="BPD_transp_1"/>
    <property type="match status" value="1"/>
</dbReference>
<feature type="transmembrane region" description="Helical" evidence="7">
    <location>
        <begin position="209"/>
        <end position="229"/>
    </location>
</feature>
<keyword evidence="2 7" id="KW-0813">Transport</keyword>
<dbReference type="PANTHER" id="PTHR30151:SF0">
    <property type="entry name" value="ABC TRANSPORTER PERMEASE PROTEIN MJ0413-RELATED"/>
    <property type="match status" value="1"/>
</dbReference>
<dbReference type="GO" id="GO:0005886">
    <property type="term" value="C:plasma membrane"/>
    <property type="evidence" value="ECO:0007669"/>
    <property type="project" value="UniProtKB-SubCell"/>
</dbReference>
<proteinExistence type="inferred from homology"/>
<feature type="transmembrane region" description="Helical" evidence="7">
    <location>
        <begin position="91"/>
        <end position="112"/>
    </location>
</feature>
<dbReference type="RefSeq" id="WP_073271366.1">
    <property type="nucleotide sequence ID" value="NZ_FQTU01000014.1"/>
</dbReference>
<dbReference type="CDD" id="cd06261">
    <property type="entry name" value="TM_PBP2"/>
    <property type="match status" value="1"/>
</dbReference>
<comment type="subcellular location">
    <subcellularLocation>
        <location evidence="1 7">Cell membrane</location>
        <topology evidence="1 7">Multi-pass membrane protein</topology>
    </subcellularLocation>
</comment>
<name>A0A1M4YXB9_9FIRM</name>
<feature type="transmembrane region" description="Helical" evidence="7">
    <location>
        <begin position="158"/>
        <end position="189"/>
    </location>
</feature>
<evidence type="ECO:0000256" key="3">
    <source>
        <dbReference type="ARBA" id="ARBA00022475"/>
    </source>
</evidence>
<sequence>MKNIIKLFAAAVFLILLWQVGSILMDSNILPAPYPVISNTIKNFNGKLLMHSLYSLKRIFLGITLAALTAWPIGIMLGYHNKLDSLISPVIYLLYPVPKIALLPIFMLLFGLGDATKISMIYIIIFFQILVNTRDTVRVINPSLFYPLKVLGASKTQIFIHVLAPYSLPSLVSSIRIALGTGIAVLFFSETFGSQYGLGYFIMDSMMRIDYIGMFSGILTLSILGLLLFTATEYIEKKIINH</sequence>
<dbReference type="PROSITE" id="PS50928">
    <property type="entry name" value="ABC_TM1"/>
    <property type="match status" value="1"/>
</dbReference>
<feature type="transmembrane region" description="Helical" evidence="7">
    <location>
        <begin position="118"/>
        <end position="137"/>
    </location>
</feature>
<evidence type="ECO:0000256" key="1">
    <source>
        <dbReference type="ARBA" id="ARBA00004651"/>
    </source>
</evidence>
<evidence type="ECO:0000256" key="7">
    <source>
        <dbReference type="RuleBase" id="RU363032"/>
    </source>
</evidence>
<keyword evidence="5 7" id="KW-1133">Transmembrane helix</keyword>
<dbReference type="STRING" id="1120975.SAMN02746064_01889"/>
<keyword evidence="10" id="KW-1185">Reference proteome</keyword>
<evidence type="ECO:0000256" key="2">
    <source>
        <dbReference type="ARBA" id="ARBA00022448"/>
    </source>
</evidence>
<keyword evidence="6 7" id="KW-0472">Membrane</keyword>
<evidence type="ECO:0000313" key="9">
    <source>
        <dbReference type="EMBL" id="SHF10197.1"/>
    </source>
</evidence>
<dbReference type="Gene3D" id="1.10.3720.10">
    <property type="entry name" value="MetI-like"/>
    <property type="match status" value="1"/>
</dbReference>
<keyword evidence="3" id="KW-1003">Cell membrane</keyword>
<dbReference type="AlphaFoldDB" id="A0A1M4YXB9"/>
<dbReference type="Proteomes" id="UP000184251">
    <property type="component" value="Unassembled WGS sequence"/>
</dbReference>
<feature type="domain" description="ABC transmembrane type-1" evidence="8">
    <location>
        <begin position="52"/>
        <end position="236"/>
    </location>
</feature>
<evidence type="ECO:0000256" key="5">
    <source>
        <dbReference type="ARBA" id="ARBA00022989"/>
    </source>
</evidence>
<dbReference type="GO" id="GO:0055085">
    <property type="term" value="P:transmembrane transport"/>
    <property type="evidence" value="ECO:0007669"/>
    <property type="project" value="InterPro"/>
</dbReference>
<comment type="similarity">
    <text evidence="7">Belongs to the binding-protein-dependent transport system permease family.</text>
</comment>
<dbReference type="PANTHER" id="PTHR30151">
    <property type="entry name" value="ALKANE SULFONATE ABC TRANSPORTER-RELATED, MEMBRANE SUBUNIT"/>
    <property type="match status" value="1"/>
</dbReference>
<evidence type="ECO:0000256" key="6">
    <source>
        <dbReference type="ARBA" id="ARBA00023136"/>
    </source>
</evidence>
<dbReference type="InterPro" id="IPR000515">
    <property type="entry name" value="MetI-like"/>
</dbReference>
<protein>
    <submittedName>
        <fullName evidence="9">NitT/TauT family transport system permease protein</fullName>
    </submittedName>
</protein>
<dbReference type="InterPro" id="IPR035906">
    <property type="entry name" value="MetI-like_sf"/>
</dbReference>
<dbReference type="SUPFAM" id="SSF161098">
    <property type="entry name" value="MetI-like"/>
    <property type="match status" value="1"/>
</dbReference>
<organism evidence="9 10">
    <name type="scientific">Alkalibacter saccharofermentans DSM 14828</name>
    <dbReference type="NCBI Taxonomy" id="1120975"/>
    <lineage>
        <taxon>Bacteria</taxon>
        <taxon>Bacillati</taxon>
        <taxon>Bacillota</taxon>
        <taxon>Clostridia</taxon>
        <taxon>Eubacteriales</taxon>
        <taxon>Eubacteriaceae</taxon>
        <taxon>Alkalibacter</taxon>
    </lineage>
</organism>
<feature type="transmembrane region" description="Helical" evidence="7">
    <location>
        <begin position="59"/>
        <end position="79"/>
    </location>
</feature>